<gene>
    <name evidence="1" type="ORF">KK1_020902</name>
</gene>
<name>A0A151UBS1_CAJCA</name>
<organism evidence="1 2">
    <name type="scientific">Cajanus cajan</name>
    <name type="common">Pigeon pea</name>
    <name type="synonym">Cajanus indicus</name>
    <dbReference type="NCBI Taxonomy" id="3821"/>
    <lineage>
        <taxon>Eukaryota</taxon>
        <taxon>Viridiplantae</taxon>
        <taxon>Streptophyta</taxon>
        <taxon>Embryophyta</taxon>
        <taxon>Tracheophyta</taxon>
        <taxon>Spermatophyta</taxon>
        <taxon>Magnoliopsida</taxon>
        <taxon>eudicotyledons</taxon>
        <taxon>Gunneridae</taxon>
        <taxon>Pentapetalae</taxon>
        <taxon>rosids</taxon>
        <taxon>fabids</taxon>
        <taxon>Fabales</taxon>
        <taxon>Fabaceae</taxon>
        <taxon>Papilionoideae</taxon>
        <taxon>50 kb inversion clade</taxon>
        <taxon>NPAAA clade</taxon>
        <taxon>indigoferoid/millettioid clade</taxon>
        <taxon>Phaseoleae</taxon>
        <taxon>Cajanus</taxon>
    </lineage>
</organism>
<dbReference type="PANTHER" id="PTHR11439:SF470">
    <property type="entry name" value="CYSTEINE-RICH RLK (RECEPTOR-LIKE PROTEIN KINASE) 8"/>
    <property type="match status" value="1"/>
</dbReference>
<evidence type="ECO:0008006" key="3">
    <source>
        <dbReference type="Google" id="ProtNLM"/>
    </source>
</evidence>
<protein>
    <recommendedName>
        <fullName evidence="3">Mitochondrial protein</fullName>
    </recommendedName>
</protein>
<dbReference type="Proteomes" id="UP000075243">
    <property type="component" value="Chromosome 1"/>
</dbReference>
<reference evidence="1 2" key="1">
    <citation type="journal article" date="2012" name="Nat. Biotechnol.">
        <title>Draft genome sequence of pigeonpea (Cajanus cajan), an orphan legume crop of resource-poor farmers.</title>
        <authorList>
            <person name="Varshney R.K."/>
            <person name="Chen W."/>
            <person name="Li Y."/>
            <person name="Bharti A.K."/>
            <person name="Saxena R.K."/>
            <person name="Schlueter J.A."/>
            <person name="Donoghue M.T."/>
            <person name="Azam S."/>
            <person name="Fan G."/>
            <person name="Whaley A.M."/>
            <person name="Farmer A.D."/>
            <person name="Sheridan J."/>
            <person name="Iwata A."/>
            <person name="Tuteja R."/>
            <person name="Penmetsa R.V."/>
            <person name="Wu W."/>
            <person name="Upadhyaya H.D."/>
            <person name="Yang S.P."/>
            <person name="Shah T."/>
            <person name="Saxena K.B."/>
            <person name="Michael T."/>
            <person name="McCombie W.R."/>
            <person name="Yang B."/>
            <person name="Zhang G."/>
            <person name="Yang H."/>
            <person name="Wang J."/>
            <person name="Spillane C."/>
            <person name="Cook D.R."/>
            <person name="May G.D."/>
            <person name="Xu X."/>
            <person name="Jackson S.A."/>
        </authorList>
    </citation>
    <scope>NUCLEOTIDE SEQUENCE [LARGE SCALE GENOMIC DNA]</scope>
    <source>
        <strain evidence="2">cv. Asha</strain>
    </source>
</reference>
<sequence>MEKYQYKKLVGKLIYLLHARPDITYTMSVVSQFMYEPCERHMQAIDKILQYLKSSPRKGLLFKRGDIMSMEIYIDEDFIGLVTNRRSTFGYYMFLGENLATLRSKKQNVVA</sequence>
<dbReference type="EMBL" id="CM003603">
    <property type="protein sequence ID" value="KYP76651.1"/>
    <property type="molecule type" value="Genomic_DNA"/>
</dbReference>
<dbReference type="PANTHER" id="PTHR11439">
    <property type="entry name" value="GAG-POL-RELATED RETROTRANSPOSON"/>
    <property type="match status" value="1"/>
</dbReference>
<dbReference type="STRING" id="3821.A0A151UBS1"/>
<evidence type="ECO:0000313" key="1">
    <source>
        <dbReference type="EMBL" id="KYP76651.1"/>
    </source>
</evidence>
<evidence type="ECO:0000313" key="2">
    <source>
        <dbReference type="Proteomes" id="UP000075243"/>
    </source>
</evidence>
<proteinExistence type="predicted"/>
<dbReference type="Gramene" id="C.cajan_20298.t">
    <property type="protein sequence ID" value="C.cajan_20298.t.cds1"/>
    <property type="gene ID" value="C.cajan_20298"/>
</dbReference>
<accession>A0A151UBS1</accession>
<dbReference type="AlphaFoldDB" id="A0A151UBS1"/>
<keyword evidence="2" id="KW-1185">Reference proteome</keyword>